<keyword evidence="1" id="KW-1133">Transmembrane helix</keyword>
<protein>
    <submittedName>
        <fullName evidence="2">Uncharacterized protein</fullName>
    </submittedName>
</protein>
<sequence>MFHNIVSFVAPYYVSYSYEALLALSARDNMIYTSRYSNNLLSVALFSLSPVSAMFCLLIFTPFFPFLQHILMFLRAILIGFHITVGRVEVSFSLTPPDTP</sequence>
<evidence type="ECO:0000313" key="2">
    <source>
        <dbReference type="EMBL" id="CAG6787064.1"/>
    </source>
</evidence>
<feature type="transmembrane region" description="Helical" evidence="1">
    <location>
        <begin position="66"/>
        <end position="85"/>
    </location>
</feature>
<dbReference type="AlphaFoldDB" id="A0A8D9FEY2"/>
<keyword evidence="1" id="KW-0812">Transmembrane</keyword>
<evidence type="ECO:0000256" key="1">
    <source>
        <dbReference type="SAM" id="Phobius"/>
    </source>
</evidence>
<organism evidence="2">
    <name type="scientific">Cacopsylla melanoneura</name>
    <dbReference type="NCBI Taxonomy" id="428564"/>
    <lineage>
        <taxon>Eukaryota</taxon>
        <taxon>Metazoa</taxon>
        <taxon>Ecdysozoa</taxon>
        <taxon>Arthropoda</taxon>
        <taxon>Hexapoda</taxon>
        <taxon>Insecta</taxon>
        <taxon>Pterygota</taxon>
        <taxon>Neoptera</taxon>
        <taxon>Paraneoptera</taxon>
        <taxon>Hemiptera</taxon>
        <taxon>Sternorrhyncha</taxon>
        <taxon>Psylloidea</taxon>
        <taxon>Psyllidae</taxon>
        <taxon>Psyllinae</taxon>
        <taxon>Cacopsylla</taxon>
    </lineage>
</organism>
<name>A0A8D9FEY2_9HEMI</name>
<proteinExistence type="predicted"/>
<keyword evidence="1" id="KW-0472">Membrane</keyword>
<accession>A0A8D9FEY2</accession>
<dbReference type="EMBL" id="HBUF01651675">
    <property type="protein sequence ID" value="CAG6787064.1"/>
    <property type="molecule type" value="Transcribed_RNA"/>
</dbReference>
<reference evidence="2" key="1">
    <citation type="submission" date="2021-05" db="EMBL/GenBank/DDBJ databases">
        <authorList>
            <person name="Alioto T."/>
            <person name="Alioto T."/>
            <person name="Gomez Garrido J."/>
        </authorList>
    </citation>
    <scope>NUCLEOTIDE SEQUENCE</scope>
</reference>
<feature type="transmembrane region" description="Helical" evidence="1">
    <location>
        <begin position="40"/>
        <end position="60"/>
    </location>
</feature>